<feature type="domain" description="Ubiquitin 3 binding protein But2 C-terminal" evidence="2">
    <location>
        <begin position="142"/>
        <end position="250"/>
    </location>
</feature>
<dbReference type="HOGENOM" id="CLU_055652_0_1_1"/>
<dbReference type="OrthoDB" id="61113at2759"/>
<dbReference type="STRING" id="686832.A0A0C2XKA2"/>
<name>A0A0C2XKA2_HEBCY</name>
<keyword evidence="1" id="KW-1133">Transmembrane helix</keyword>
<gene>
    <name evidence="3" type="ORF">M413DRAFT_447934</name>
</gene>
<keyword evidence="1" id="KW-0472">Membrane</keyword>
<evidence type="ECO:0000313" key="4">
    <source>
        <dbReference type="Proteomes" id="UP000053424"/>
    </source>
</evidence>
<dbReference type="InterPro" id="IPR018620">
    <property type="entry name" value="Ubiquitin3-bd_protein_But2_C"/>
</dbReference>
<sequence length="278" mass="31605">MPQKRKNFEALAFLEDDEYGGSRGDVGYNKPQSNKVSIIIAAGLMMFFVVDICVFISVARLLLEARYTAEDPQNMEFRNPYIGLDELYSYHKVKPSRYNALINEPRFSAQISPAEPSRVFPIDAHRWMSDFGVLSPPDRHLQVTRDIHTIVQFNVLDYGMEKCALTLRLPERGAVMPHPYSLPETGDVVSLDICELDVKRPLKEHELSWSTRPACIRNLGPLEAKIGGQVEMKAVECKSGSFIGYQISCTERSPECNVDVWTNHNQTWGVFINQYQTV</sequence>
<dbReference type="Pfam" id="PF09792">
    <property type="entry name" value="But2"/>
    <property type="match status" value="1"/>
</dbReference>
<reference evidence="4" key="2">
    <citation type="submission" date="2015-01" db="EMBL/GenBank/DDBJ databases">
        <title>Evolutionary Origins and Diversification of the Mycorrhizal Mutualists.</title>
        <authorList>
            <consortium name="DOE Joint Genome Institute"/>
            <consortium name="Mycorrhizal Genomics Consortium"/>
            <person name="Kohler A."/>
            <person name="Kuo A."/>
            <person name="Nagy L.G."/>
            <person name="Floudas D."/>
            <person name="Copeland A."/>
            <person name="Barry K.W."/>
            <person name="Cichocki N."/>
            <person name="Veneault-Fourrey C."/>
            <person name="LaButti K."/>
            <person name="Lindquist E.A."/>
            <person name="Lipzen A."/>
            <person name="Lundell T."/>
            <person name="Morin E."/>
            <person name="Murat C."/>
            <person name="Riley R."/>
            <person name="Ohm R."/>
            <person name="Sun H."/>
            <person name="Tunlid A."/>
            <person name="Henrissat B."/>
            <person name="Grigoriev I.V."/>
            <person name="Hibbett D.S."/>
            <person name="Martin F."/>
        </authorList>
    </citation>
    <scope>NUCLEOTIDE SEQUENCE [LARGE SCALE GENOMIC DNA]</scope>
    <source>
        <strain evidence="4">h7</strain>
    </source>
</reference>
<organism evidence="3 4">
    <name type="scientific">Hebeloma cylindrosporum</name>
    <dbReference type="NCBI Taxonomy" id="76867"/>
    <lineage>
        <taxon>Eukaryota</taxon>
        <taxon>Fungi</taxon>
        <taxon>Dikarya</taxon>
        <taxon>Basidiomycota</taxon>
        <taxon>Agaricomycotina</taxon>
        <taxon>Agaricomycetes</taxon>
        <taxon>Agaricomycetidae</taxon>
        <taxon>Agaricales</taxon>
        <taxon>Agaricineae</taxon>
        <taxon>Hymenogastraceae</taxon>
        <taxon>Hebeloma</taxon>
    </lineage>
</organism>
<accession>A0A0C2XKA2</accession>
<dbReference type="EMBL" id="KN831792">
    <property type="protein sequence ID" value="KIM38173.1"/>
    <property type="molecule type" value="Genomic_DNA"/>
</dbReference>
<dbReference type="AlphaFoldDB" id="A0A0C2XKA2"/>
<evidence type="ECO:0000256" key="1">
    <source>
        <dbReference type="SAM" id="Phobius"/>
    </source>
</evidence>
<protein>
    <recommendedName>
        <fullName evidence="2">Ubiquitin 3 binding protein But2 C-terminal domain-containing protein</fullName>
    </recommendedName>
</protein>
<reference evidence="3 4" key="1">
    <citation type="submission" date="2014-04" db="EMBL/GenBank/DDBJ databases">
        <authorList>
            <consortium name="DOE Joint Genome Institute"/>
            <person name="Kuo A."/>
            <person name="Gay G."/>
            <person name="Dore J."/>
            <person name="Kohler A."/>
            <person name="Nagy L.G."/>
            <person name="Floudas D."/>
            <person name="Copeland A."/>
            <person name="Barry K.W."/>
            <person name="Cichocki N."/>
            <person name="Veneault-Fourrey C."/>
            <person name="LaButti K."/>
            <person name="Lindquist E.A."/>
            <person name="Lipzen A."/>
            <person name="Lundell T."/>
            <person name="Morin E."/>
            <person name="Murat C."/>
            <person name="Sun H."/>
            <person name="Tunlid A."/>
            <person name="Henrissat B."/>
            <person name="Grigoriev I.V."/>
            <person name="Hibbett D.S."/>
            <person name="Martin F."/>
            <person name="Nordberg H.P."/>
            <person name="Cantor M.N."/>
            <person name="Hua S.X."/>
        </authorList>
    </citation>
    <scope>NUCLEOTIDE SEQUENCE [LARGE SCALE GENOMIC DNA]</scope>
    <source>
        <strain evidence="4">h7</strain>
    </source>
</reference>
<dbReference type="Proteomes" id="UP000053424">
    <property type="component" value="Unassembled WGS sequence"/>
</dbReference>
<keyword evidence="1" id="KW-0812">Transmembrane</keyword>
<feature type="transmembrane region" description="Helical" evidence="1">
    <location>
        <begin position="38"/>
        <end position="63"/>
    </location>
</feature>
<keyword evidence="4" id="KW-1185">Reference proteome</keyword>
<evidence type="ECO:0000259" key="2">
    <source>
        <dbReference type="Pfam" id="PF09792"/>
    </source>
</evidence>
<evidence type="ECO:0000313" key="3">
    <source>
        <dbReference type="EMBL" id="KIM38173.1"/>
    </source>
</evidence>
<proteinExistence type="predicted"/>